<feature type="domain" description="F-box" evidence="1">
    <location>
        <begin position="1"/>
        <end position="44"/>
    </location>
</feature>
<sequence length="529" mass="61676">MLHLLPNEIWLEILGYLNQSDKCSLMLVSHAVYDKTVSSLYKNLYLNERPIVTIPEYPFFGNNWSTLAFSEPTRSSLKFQSLYNTLSRNVELCQLIHKVHCTWHLNRTLLTRFTRLICEHGSNVTYFENFLYIETFETLSKSALAPRLQSLDIVPHAKLPGNAYASYLPSVTTMANKFNWSNIKSLTIYVDVLMWFPNFVKLSEKLQLTELCLNLRNDTFPGLDQITSNNSVVKFSDLFDVNTLETLSILSWYEAETFDVYAKYGLSDLASFTNLKEVSLLSIFYNEEFLVSLLSNLSTLERLKLDFMFDHALSRNVINILSNIRTLKYLDCKFDDLDEPILNIVELDDFAIFELNQMCLCETCKTVYRDVILKKYFPNKNAFMIQNANDIHSRHFLNHIFKLYPIIPYFHMITTSPCIAYRSRSVEELAKKSNELLNDLFYEYESDTSDTKITADDIISLYHCICHSMKRSFDFFLNLFPRLEILVINDVPTIVDQECGQKFMKPIFYSSGYKTNQVYEIVTDESLFD</sequence>
<dbReference type="SUPFAM" id="SSF81383">
    <property type="entry name" value="F-box domain"/>
    <property type="match status" value="1"/>
</dbReference>
<dbReference type="Proteomes" id="UP000422736">
    <property type="component" value="Chromosome 4"/>
</dbReference>
<reference evidence="2 3" key="1">
    <citation type="submission" date="2016-03" db="EMBL/GenBank/DDBJ databases">
        <title>How can Kluyveromyces marxianus grow so fast - potential evolutionary course in Saccharomyces Complex revealed by comparative genomics.</title>
        <authorList>
            <person name="Mo W."/>
            <person name="Lu W."/>
            <person name="Yang X."/>
            <person name="Qi J."/>
            <person name="Lv H."/>
        </authorList>
    </citation>
    <scope>NUCLEOTIDE SEQUENCE [LARGE SCALE GENOMIC DNA]</scope>
    <source>
        <strain evidence="2 3">FIM1</strain>
    </source>
</reference>
<dbReference type="Pfam" id="PF12937">
    <property type="entry name" value="F-box-like"/>
    <property type="match status" value="1"/>
</dbReference>
<accession>A0ABX6EUB8</accession>
<dbReference type="InterPro" id="IPR001810">
    <property type="entry name" value="F-box_dom"/>
</dbReference>
<dbReference type="PROSITE" id="PS50181">
    <property type="entry name" value="FBOX"/>
    <property type="match status" value="1"/>
</dbReference>
<name>A0ABX6EUB8_KLUMA</name>
<dbReference type="InterPro" id="IPR036047">
    <property type="entry name" value="F-box-like_dom_sf"/>
</dbReference>
<evidence type="ECO:0000313" key="3">
    <source>
        <dbReference type="Proteomes" id="UP000422736"/>
    </source>
</evidence>
<proteinExistence type="predicted"/>
<gene>
    <name evidence="2" type="ORF">FIM1_2632</name>
</gene>
<reference evidence="2 3" key="2">
    <citation type="submission" date="2019-11" db="EMBL/GenBank/DDBJ databases">
        <authorList>
            <person name="Lu H."/>
        </authorList>
    </citation>
    <scope>NUCLEOTIDE SEQUENCE [LARGE SCALE GENOMIC DNA]</scope>
    <source>
        <strain evidence="2 3">FIM1</strain>
    </source>
</reference>
<dbReference type="EMBL" id="CP015057">
    <property type="protein sequence ID" value="QGN15934.1"/>
    <property type="molecule type" value="Genomic_DNA"/>
</dbReference>
<keyword evidence="3" id="KW-1185">Reference proteome</keyword>
<protein>
    <submittedName>
        <fullName evidence="2">F-box protein YDR131C</fullName>
    </submittedName>
</protein>
<organism evidence="2 3">
    <name type="scientific">Kluyveromyces marxianus</name>
    <name type="common">Yeast</name>
    <name type="synonym">Candida kefyr</name>
    <dbReference type="NCBI Taxonomy" id="4911"/>
    <lineage>
        <taxon>Eukaryota</taxon>
        <taxon>Fungi</taxon>
        <taxon>Dikarya</taxon>
        <taxon>Ascomycota</taxon>
        <taxon>Saccharomycotina</taxon>
        <taxon>Saccharomycetes</taxon>
        <taxon>Saccharomycetales</taxon>
        <taxon>Saccharomycetaceae</taxon>
        <taxon>Kluyveromyces</taxon>
    </lineage>
</organism>
<evidence type="ECO:0000313" key="2">
    <source>
        <dbReference type="EMBL" id="QGN15934.1"/>
    </source>
</evidence>
<evidence type="ECO:0000259" key="1">
    <source>
        <dbReference type="PROSITE" id="PS50181"/>
    </source>
</evidence>